<dbReference type="SMART" id="SM00388">
    <property type="entry name" value="HisKA"/>
    <property type="match status" value="1"/>
</dbReference>
<dbReference type="InterPro" id="IPR000014">
    <property type="entry name" value="PAS"/>
</dbReference>
<accession>A0A1E5Q682</accession>
<feature type="transmembrane region" description="Helical" evidence="14">
    <location>
        <begin position="132"/>
        <end position="150"/>
    </location>
</feature>
<comment type="subcellular location">
    <subcellularLocation>
        <location evidence="2">Cell membrane</location>
        <topology evidence="2">Multi-pass membrane protein</topology>
    </subcellularLocation>
</comment>
<reference evidence="19" key="1">
    <citation type="submission" date="2016-07" db="EMBL/GenBank/DDBJ databases">
        <authorList>
            <person name="Florea S."/>
            <person name="Webb J.S."/>
            <person name="Jaromczyk J."/>
            <person name="Schardl C.L."/>
        </authorList>
    </citation>
    <scope>NUCLEOTIDE SEQUENCE [LARGE SCALE GENOMIC DNA]</scope>
    <source>
        <strain evidence="19">MV-1</strain>
    </source>
</reference>
<keyword evidence="11 14" id="KW-1133">Transmembrane helix</keyword>
<dbReference type="EMBL" id="MCGG01000037">
    <property type="protein sequence ID" value="OEJ66148.1"/>
    <property type="molecule type" value="Genomic_DNA"/>
</dbReference>
<dbReference type="InterPro" id="IPR016131">
    <property type="entry name" value="Haemerythrin_Fe_BS"/>
</dbReference>
<dbReference type="NCBIfam" id="TIGR02481">
    <property type="entry name" value="hemeryth_dom"/>
    <property type="match status" value="1"/>
</dbReference>
<evidence type="ECO:0000256" key="8">
    <source>
        <dbReference type="ARBA" id="ARBA00022692"/>
    </source>
</evidence>
<evidence type="ECO:0000256" key="3">
    <source>
        <dbReference type="ARBA" id="ARBA00010587"/>
    </source>
</evidence>
<evidence type="ECO:0000256" key="2">
    <source>
        <dbReference type="ARBA" id="ARBA00004651"/>
    </source>
</evidence>
<feature type="transmembrane region" description="Helical" evidence="14">
    <location>
        <begin position="162"/>
        <end position="181"/>
    </location>
</feature>
<evidence type="ECO:0000313" key="18">
    <source>
        <dbReference type="EMBL" id="OEJ66148.1"/>
    </source>
</evidence>
<dbReference type="FunFam" id="3.30.565.10:FF:000006">
    <property type="entry name" value="Sensor histidine kinase WalK"/>
    <property type="match status" value="1"/>
</dbReference>
<dbReference type="InterPro" id="IPR003661">
    <property type="entry name" value="HisK_dim/P_dom"/>
</dbReference>
<dbReference type="OrthoDB" id="7292380at2"/>
<dbReference type="InterPro" id="IPR012312">
    <property type="entry name" value="Hemerythrin-like"/>
</dbReference>
<dbReference type="InterPro" id="IPR001610">
    <property type="entry name" value="PAC"/>
</dbReference>
<dbReference type="InterPro" id="IPR013656">
    <property type="entry name" value="PAS_4"/>
</dbReference>
<dbReference type="Proteomes" id="UP000095347">
    <property type="component" value="Unassembled WGS sequence"/>
</dbReference>
<dbReference type="InterPro" id="IPR011620">
    <property type="entry name" value="Sig_transdc_His_kinase_LytS_TM"/>
</dbReference>
<dbReference type="PROSITE" id="PS50112">
    <property type="entry name" value="PAS"/>
    <property type="match status" value="1"/>
</dbReference>
<dbReference type="PRINTS" id="PR00344">
    <property type="entry name" value="BCTRLSENSOR"/>
</dbReference>
<keyword evidence="13 14" id="KW-0472">Membrane</keyword>
<dbReference type="SMART" id="SM00091">
    <property type="entry name" value="PAS"/>
    <property type="match status" value="2"/>
</dbReference>
<keyword evidence="10" id="KW-0418">Kinase</keyword>
<dbReference type="PANTHER" id="PTHR43047">
    <property type="entry name" value="TWO-COMPONENT HISTIDINE PROTEIN KINASE"/>
    <property type="match status" value="1"/>
</dbReference>
<sequence length="834" mass="94184">MTIELLKGVALILSLSLLQSFIRQKWRNNEIVGKVVSGILFGGICIVGMMMPLVIAPGVIFDPRSVILSTSGLFGGPIVGVIAAVMAASYRFSISGEGTGVGIAVIISSVSFGLIYRYFYLKNWIKIGPLQLLVFGFLLHAFEILLFTQLPDAVVQDVMNNVAIPLLLTFTPAVVFLGYLLQDIENRLFLDAALQESEQQKRLILNAVPDLIWLKDNKGRYLACNQLFERFFGAKEIDIIGRTDYDFVDKNQADFFRQHDQMALEAKTPLVNEEWITFPDNGQKALLETTKTLMRNTDGEVIGILGVGHNITARNKSERALIENEHWLAESQRVAHVGHYSMDFRTGFWESSKALDDIFGIDESYTRDVNGWLSLVHPAFREGMSFYLQDTIITRHKNFEKQYKIVDHSTQAEKWVNGLGELKFDENDNLIGLFGTIQDVSASKQNELQLERTKDLAEKSSKAKSEFLASMSHELRTPLNAVLGFAQMLQFDPKNPLSATQNENVEFILAGGAHLLELVNQILDLAQIEANQVHISVHKVNVFEVLEDCIQLISPLARSRDIKIVSNITKNEPPTLRTDQTRFKQVLINILSNAVKYNKDGGMITLTSEELGDGFLRIMITDTGSGIPKDKNSGIFEIFNRLGGDAMIAKEGTGIGLPVSKMLIERLSGRIGFESEVDVGSTFWIELPLASNKDVVIWAENLRMGVDPIDKDHQLLISLTNRISYDDIKEDELNDVVMELIEYTRFHFRREEAIMEICEYPDLENHKKLHSGIAKNIDKLADNWREDHNPEMLIKLRKFMRDWLLDHVLTEDMEIAKYTKGKRQEINAAMKITV</sequence>
<evidence type="ECO:0000259" key="16">
    <source>
        <dbReference type="PROSITE" id="PS50112"/>
    </source>
</evidence>
<dbReference type="NCBIfam" id="TIGR00229">
    <property type="entry name" value="sensory_box"/>
    <property type="match status" value="1"/>
</dbReference>
<feature type="transmembrane region" description="Helical" evidence="14">
    <location>
        <begin position="39"/>
        <end position="61"/>
    </location>
</feature>
<dbReference type="SUPFAM" id="SSF55874">
    <property type="entry name" value="ATPase domain of HSP90 chaperone/DNA topoisomerase II/histidine kinase"/>
    <property type="match status" value="1"/>
</dbReference>
<evidence type="ECO:0000256" key="12">
    <source>
        <dbReference type="ARBA" id="ARBA00023004"/>
    </source>
</evidence>
<dbReference type="Pfam" id="PF07694">
    <property type="entry name" value="5TM-5TMR_LYT"/>
    <property type="match status" value="1"/>
</dbReference>
<evidence type="ECO:0000256" key="9">
    <source>
        <dbReference type="ARBA" id="ARBA00022723"/>
    </source>
</evidence>
<dbReference type="GO" id="GO:0071555">
    <property type="term" value="P:cell wall organization"/>
    <property type="evidence" value="ECO:0007669"/>
    <property type="project" value="InterPro"/>
</dbReference>
<feature type="domain" description="Histidine kinase" evidence="15">
    <location>
        <begin position="470"/>
        <end position="691"/>
    </location>
</feature>
<dbReference type="EC" id="2.7.13.3" evidence="4"/>
<organism evidence="18 19">
    <name type="scientific">Magnetovibrio blakemorei</name>
    <dbReference type="NCBI Taxonomy" id="28181"/>
    <lineage>
        <taxon>Bacteria</taxon>
        <taxon>Pseudomonadati</taxon>
        <taxon>Pseudomonadota</taxon>
        <taxon>Alphaproteobacteria</taxon>
        <taxon>Rhodospirillales</taxon>
        <taxon>Magnetovibrionaceae</taxon>
        <taxon>Magnetovibrio</taxon>
    </lineage>
</organism>
<protein>
    <recommendedName>
        <fullName evidence="4">histidine kinase</fullName>
        <ecNumber evidence="4">2.7.13.3</ecNumber>
    </recommendedName>
</protein>
<dbReference type="InterPro" id="IPR036890">
    <property type="entry name" value="HATPase_C_sf"/>
</dbReference>
<gene>
    <name evidence="18" type="ORF">BEN30_12930</name>
</gene>
<dbReference type="Gene3D" id="1.10.287.130">
    <property type="match status" value="1"/>
</dbReference>
<dbReference type="InterPro" id="IPR035965">
    <property type="entry name" value="PAS-like_dom_sf"/>
</dbReference>
<feature type="transmembrane region" description="Helical" evidence="14">
    <location>
        <begin position="73"/>
        <end position="94"/>
    </location>
</feature>
<dbReference type="AlphaFoldDB" id="A0A1E5Q682"/>
<dbReference type="Gene3D" id="3.30.565.10">
    <property type="entry name" value="Histidine kinase-like ATPase, C-terminal domain"/>
    <property type="match status" value="1"/>
</dbReference>
<keyword evidence="12" id="KW-0408">Iron</keyword>
<dbReference type="SUPFAM" id="SSF47188">
    <property type="entry name" value="Hemerythrin-like"/>
    <property type="match status" value="1"/>
</dbReference>
<dbReference type="Pfam" id="PF08448">
    <property type="entry name" value="PAS_4"/>
    <property type="match status" value="1"/>
</dbReference>
<dbReference type="GO" id="GO:0005886">
    <property type="term" value="C:plasma membrane"/>
    <property type="evidence" value="ECO:0007669"/>
    <property type="project" value="UniProtKB-SubCell"/>
</dbReference>
<feature type="domain" description="PAC" evidence="17">
    <location>
        <begin position="399"/>
        <end position="452"/>
    </location>
</feature>
<dbReference type="GO" id="GO:0046872">
    <property type="term" value="F:metal ion binding"/>
    <property type="evidence" value="ECO:0007669"/>
    <property type="project" value="UniProtKB-KW"/>
</dbReference>
<dbReference type="PROSITE" id="PS50113">
    <property type="entry name" value="PAC"/>
    <property type="match status" value="2"/>
</dbReference>
<feature type="domain" description="PAS" evidence="16">
    <location>
        <begin position="197"/>
        <end position="267"/>
    </location>
</feature>
<dbReference type="PROSITE" id="PS00550">
    <property type="entry name" value="HEMERYTHRINS"/>
    <property type="match status" value="1"/>
</dbReference>
<evidence type="ECO:0000256" key="13">
    <source>
        <dbReference type="ARBA" id="ARBA00023136"/>
    </source>
</evidence>
<name>A0A1E5Q682_9PROT</name>
<dbReference type="InterPro" id="IPR035938">
    <property type="entry name" value="Hemerythrin-like_sf"/>
</dbReference>
<keyword evidence="8 14" id="KW-0812">Transmembrane</keyword>
<dbReference type="InterPro" id="IPR004358">
    <property type="entry name" value="Sig_transdc_His_kin-like_C"/>
</dbReference>
<evidence type="ECO:0000259" key="17">
    <source>
        <dbReference type="PROSITE" id="PS50113"/>
    </source>
</evidence>
<dbReference type="SMART" id="SM00387">
    <property type="entry name" value="HATPase_c"/>
    <property type="match status" value="1"/>
</dbReference>
<dbReference type="CDD" id="cd00082">
    <property type="entry name" value="HisKA"/>
    <property type="match status" value="1"/>
</dbReference>
<dbReference type="InterPro" id="IPR003594">
    <property type="entry name" value="HATPase_dom"/>
</dbReference>
<dbReference type="RefSeq" id="WP_069958503.1">
    <property type="nucleotide sequence ID" value="NZ_MCGG01000037.1"/>
</dbReference>
<dbReference type="CDD" id="cd00130">
    <property type="entry name" value="PAS"/>
    <property type="match status" value="1"/>
</dbReference>
<dbReference type="SMART" id="SM00086">
    <property type="entry name" value="PAC"/>
    <property type="match status" value="2"/>
</dbReference>
<evidence type="ECO:0000256" key="14">
    <source>
        <dbReference type="SAM" id="Phobius"/>
    </source>
</evidence>
<comment type="caution">
    <text evidence="18">The sequence shown here is derived from an EMBL/GenBank/DDBJ whole genome shotgun (WGS) entry which is preliminary data.</text>
</comment>
<evidence type="ECO:0000313" key="19">
    <source>
        <dbReference type="Proteomes" id="UP000095347"/>
    </source>
</evidence>
<keyword evidence="5" id="KW-1003">Cell membrane</keyword>
<dbReference type="InterPro" id="IPR012827">
    <property type="entry name" value="Hemerythrin_metal-bd"/>
</dbReference>
<feature type="transmembrane region" description="Helical" evidence="14">
    <location>
        <begin position="100"/>
        <end position="120"/>
    </location>
</feature>
<dbReference type="Gene3D" id="3.30.450.20">
    <property type="entry name" value="PAS domain"/>
    <property type="match status" value="2"/>
</dbReference>
<dbReference type="Pfam" id="PF01814">
    <property type="entry name" value="Hemerythrin"/>
    <property type="match status" value="1"/>
</dbReference>
<dbReference type="GO" id="GO:0000155">
    <property type="term" value="F:phosphorelay sensor kinase activity"/>
    <property type="evidence" value="ECO:0007669"/>
    <property type="project" value="InterPro"/>
</dbReference>
<feature type="domain" description="PAC" evidence="17">
    <location>
        <begin position="271"/>
        <end position="323"/>
    </location>
</feature>
<evidence type="ECO:0000256" key="4">
    <source>
        <dbReference type="ARBA" id="ARBA00012438"/>
    </source>
</evidence>
<dbReference type="InterPro" id="IPR036097">
    <property type="entry name" value="HisK_dim/P_sf"/>
</dbReference>
<dbReference type="InterPro" id="IPR000700">
    <property type="entry name" value="PAS-assoc_C"/>
</dbReference>
<keyword evidence="9" id="KW-0479">Metal-binding</keyword>
<dbReference type="NCBIfam" id="NF033749">
    <property type="entry name" value="bact_hemeryth"/>
    <property type="match status" value="1"/>
</dbReference>
<evidence type="ECO:0000256" key="5">
    <source>
        <dbReference type="ARBA" id="ARBA00022475"/>
    </source>
</evidence>
<comment type="catalytic activity">
    <reaction evidence="1">
        <text>ATP + protein L-histidine = ADP + protein N-phospho-L-histidine.</text>
        <dbReference type="EC" id="2.7.13.3"/>
    </reaction>
</comment>
<dbReference type="InterPro" id="IPR005467">
    <property type="entry name" value="His_kinase_dom"/>
</dbReference>
<keyword evidence="6" id="KW-0597">Phosphoprotein</keyword>
<keyword evidence="19" id="KW-1185">Reference proteome</keyword>
<dbReference type="GO" id="GO:0009927">
    <property type="term" value="F:histidine phosphotransfer kinase activity"/>
    <property type="evidence" value="ECO:0007669"/>
    <property type="project" value="TreeGrafter"/>
</dbReference>
<dbReference type="Pfam" id="PF00512">
    <property type="entry name" value="HisKA"/>
    <property type="match status" value="1"/>
</dbReference>
<dbReference type="Pfam" id="PF02518">
    <property type="entry name" value="HATPase_c"/>
    <property type="match status" value="1"/>
</dbReference>
<keyword evidence="7" id="KW-0808">Transferase</keyword>
<dbReference type="PROSITE" id="PS50109">
    <property type="entry name" value="HIS_KIN"/>
    <property type="match status" value="1"/>
</dbReference>
<dbReference type="Gene3D" id="1.20.120.50">
    <property type="entry name" value="Hemerythrin-like"/>
    <property type="match status" value="1"/>
</dbReference>
<proteinExistence type="inferred from homology"/>
<dbReference type="STRING" id="28181.BEN30_12930"/>
<comment type="similarity">
    <text evidence="3">Belongs to the hemerythrin family.</text>
</comment>
<dbReference type="PANTHER" id="PTHR43047:SF72">
    <property type="entry name" value="OSMOSENSING HISTIDINE PROTEIN KINASE SLN1"/>
    <property type="match status" value="1"/>
</dbReference>
<dbReference type="CDD" id="cd12107">
    <property type="entry name" value="Hemerythrin"/>
    <property type="match status" value="1"/>
</dbReference>
<evidence type="ECO:0000256" key="6">
    <source>
        <dbReference type="ARBA" id="ARBA00022553"/>
    </source>
</evidence>
<evidence type="ECO:0000256" key="7">
    <source>
        <dbReference type="ARBA" id="ARBA00022679"/>
    </source>
</evidence>
<dbReference type="SUPFAM" id="SSF55785">
    <property type="entry name" value="PYP-like sensor domain (PAS domain)"/>
    <property type="match status" value="2"/>
</dbReference>
<evidence type="ECO:0000256" key="10">
    <source>
        <dbReference type="ARBA" id="ARBA00022777"/>
    </source>
</evidence>
<evidence type="ECO:0000259" key="15">
    <source>
        <dbReference type="PROSITE" id="PS50109"/>
    </source>
</evidence>
<dbReference type="SUPFAM" id="SSF47384">
    <property type="entry name" value="Homodimeric domain of signal transducing histidine kinase"/>
    <property type="match status" value="1"/>
</dbReference>
<evidence type="ECO:0000256" key="11">
    <source>
        <dbReference type="ARBA" id="ARBA00022989"/>
    </source>
</evidence>
<evidence type="ECO:0000256" key="1">
    <source>
        <dbReference type="ARBA" id="ARBA00000085"/>
    </source>
</evidence>